<evidence type="ECO:0000313" key="1">
    <source>
        <dbReference type="EMBL" id="MDN5213738.1"/>
    </source>
</evidence>
<dbReference type="EMBL" id="JAUJEB010000003">
    <property type="protein sequence ID" value="MDN5213738.1"/>
    <property type="molecule type" value="Genomic_DNA"/>
</dbReference>
<sequence>MKNLKRLGKLKLMPEKMLKQDELLSFRGGSGDGGGCAPGQNKYCCKSTLAPWPSRDWTCYAPNVQTCKNNNPVGSSATTTCNQLTSCNDTCTTYG</sequence>
<name>A0ABT8LBS3_9BACT</name>
<evidence type="ECO:0000313" key="2">
    <source>
        <dbReference type="Proteomes" id="UP001172083"/>
    </source>
</evidence>
<organism evidence="1 2">
    <name type="scientific">Agaribacillus aureus</name>
    <dbReference type="NCBI Taxonomy" id="3051825"/>
    <lineage>
        <taxon>Bacteria</taxon>
        <taxon>Pseudomonadati</taxon>
        <taxon>Bacteroidota</taxon>
        <taxon>Cytophagia</taxon>
        <taxon>Cytophagales</taxon>
        <taxon>Splendidivirgaceae</taxon>
        <taxon>Agaribacillus</taxon>
    </lineage>
</organism>
<accession>A0ABT8LBS3</accession>
<comment type="caution">
    <text evidence="1">The sequence shown here is derived from an EMBL/GenBank/DDBJ whole genome shotgun (WGS) entry which is preliminary data.</text>
</comment>
<reference evidence="1" key="1">
    <citation type="submission" date="2023-06" db="EMBL/GenBank/DDBJ databases">
        <title>Genomic of Agaribacillus aureum.</title>
        <authorList>
            <person name="Wang G."/>
        </authorList>
    </citation>
    <scope>NUCLEOTIDE SEQUENCE</scope>
    <source>
        <strain evidence="1">BMA12</strain>
    </source>
</reference>
<dbReference type="RefSeq" id="WP_346759075.1">
    <property type="nucleotide sequence ID" value="NZ_JAUJEB010000003.1"/>
</dbReference>
<keyword evidence="2" id="KW-1185">Reference proteome</keyword>
<proteinExistence type="predicted"/>
<protein>
    <submittedName>
        <fullName evidence="1">Uncharacterized protein</fullName>
    </submittedName>
</protein>
<gene>
    <name evidence="1" type="ORF">QQ020_16820</name>
</gene>
<dbReference type="Proteomes" id="UP001172083">
    <property type="component" value="Unassembled WGS sequence"/>
</dbReference>